<dbReference type="AlphaFoldDB" id="A0A074VJ05"/>
<gene>
    <name evidence="3" type="ORF">M437DRAFT_54023</name>
</gene>
<dbReference type="HOGENOM" id="CLU_095730_0_0_1"/>
<proteinExistence type="predicted"/>
<feature type="domain" description="Stc1" evidence="2">
    <location>
        <begin position="43"/>
        <end position="126"/>
    </location>
</feature>
<dbReference type="InterPro" id="IPR024630">
    <property type="entry name" value="Stc1"/>
</dbReference>
<accession>A0A074VJ05</accession>
<feature type="region of interest" description="Disordered" evidence="1">
    <location>
        <begin position="133"/>
        <end position="254"/>
    </location>
</feature>
<dbReference type="GeneID" id="63915990"/>
<dbReference type="EMBL" id="KL584842">
    <property type="protein sequence ID" value="KEQ60523.1"/>
    <property type="molecule type" value="Genomic_DNA"/>
</dbReference>
<dbReference type="STRING" id="1043003.A0A074VJ05"/>
<feature type="compositionally biased region" description="Acidic residues" evidence="1">
    <location>
        <begin position="140"/>
        <end position="149"/>
    </location>
</feature>
<dbReference type="Proteomes" id="UP000030672">
    <property type="component" value="Unassembled WGS sequence"/>
</dbReference>
<name>A0A074VJ05_AURM1</name>
<feature type="compositionally biased region" description="Polar residues" evidence="1">
    <location>
        <begin position="151"/>
        <end position="174"/>
    </location>
</feature>
<evidence type="ECO:0000313" key="4">
    <source>
        <dbReference type="Proteomes" id="UP000030672"/>
    </source>
</evidence>
<evidence type="ECO:0000313" key="3">
    <source>
        <dbReference type="EMBL" id="KEQ60523.1"/>
    </source>
</evidence>
<sequence>MSSASKDVRSPPPEYKNARSLPNLYACSAWSTYRTLTFCRVWCKRCSQFRPLASFANNRQNDANWMLSNGAKLGDKKIFDKMVCSNCTAAPLTQLKCTGCNKTLSLGRFSKTQRRDPDSARCTTCISQIENVRPGQQDPYEADDSDEDCMTSITGDLTSRSSTSGGAPLASSNGFVPAPSTNTNSRVTTNTTTSASSSSGFSNSTYASTVQAPRVKTGSSGWAVVKNGFREVSVPEFSDDDEPKEYSDDEDYAM</sequence>
<protein>
    <recommendedName>
        <fullName evidence="2">Stc1 domain-containing protein</fullName>
    </recommendedName>
</protein>
<reference evidence="3 4" key="1">
    <citation type="journal article" date="2014" name="BMC Genomics">
        <title>Genome sequencing of four Aureobasidium pullulans varieties: biotechnological potential, stress tolerance, and description of new species.</title>
        <authorList>
            <person name="Gostin Ar C."/>
            <person name="Ohm R.A."/>
            <person name="Kogej T."/>
            <person name="Sonjak S."/>
            <person name="Turk M."/>
            <person name="Zajc J."/>
            <person name="Zalar P."/>
            <person name="Grube M."/>
            <person name="Sun H."/>
            <person name="Han J."/>
            <person name="Sharma A."/>
            <person name="Chiniquy J."/>
            <person name="Ngan C.Y."/>
            <person name="Lipzen A."/>
            <person name="Barry K."/>
            <person name="Grigoriev I.V."/>
            <person name="Gunde-Cimerman N."/>
        </authorList>
    </citation>
    <scope>NUCLEOTIDE SEQUENCE [LARGE SCALE GENOMIC DNA]</scope>
    <source>
        <strain evidence="3 4">CBS 110374</strain>
    </source>
</reference>
<feature type="compositionally biased region" description="Low complexity" evidence="1">
    <location>
        <begin position="180"/>
        <end position="209"/>
    </location>
</feature>
<dbReference type="RefSeq" id="XP_040877546.1">
    <property type="nucleotide sequence ID" value="XM_041022617.1"/>
</dbReference>
<evidence type="ECO:0000256" key="1">
    <source>
        <dbReference type="SAM" id="MobiDB-lite"/>
    </source>
</evidence>
<keyword evidence="4" id="KW-1185">Reference proteome</keyword>
<organism evidence="3 4">
    <name type="scientific">Aureobasidium melanogenum (strain CBS 110374)</name>
    <name type="common">Aureobasidium pullulans var. melanogenum</name>
    <dbReference type="NCBI Taxonomy" id="1043003"/>
    <lineage>
        <taxon>Eukaryota</taxon>
        <taxon>Fungi</taxon>
        <taxon>Dikarya</taxon>
        <taxon>Ascomycota</taxon>
        <taxon>Pezizomycotina</taxon>
        <taxon>Dothideomycetes</taxon>
        <taxon>Dothideomycetidae</taxon>
        <taxon>Dothideales</taxon>
        <taxon>Saccotheciaceae</taxon>
        <taxon>Aureobasidium</taxon>
    </lineage>
</organism>
<evidence type="ECO:0000259" key="2">
    <source>
        <dbReference type="Pfam" id="PF12898"/>
    </source>
</evidence>
<feature type="compositionally biased region" description="Acidic residues" evidence="1">
    <location>
        <begin position="237"/>
        <end position="254"/>
    </location>
</feature>
<dbReference type="Pfam" id="PF12898">
    <property type="entry name" value="Stc1"/>
    <property type="match status" value="1"/>
</dbReference>